<sequence>MLCDFWLANETLKSDFGDFSDSAPAFSFEEPSAFGFSDYPSPKFLSHPDFDGIDFSNAKTSPYLAEGKGQRVYWRNCIVKVYRKGEPDPTEEHGRCNGWTTLPGSVEVTFGGQGGSIKEE</sequence>
<organism evidence="1 2">
    <name type="scientific">Fusarium oligoseptatum</name>
    <dbReference type="NCBI Taxonomy" id="2604345"/>
    <lineage>
        <taxon>Eukaryota</taxon>
        <taxon>Fungi</taxon>
        <taxon>Dikarya</taxon>
        <taxon>Ascomycota</taxon>
        <taxon>Pezizomycotina</taxon>
        <taxon>Sordariomycetes</taxon>
        <taxon>Hypocreomycetidae</taxon>
        <taxon>Hypocreales</taxon>
        <taxon>Nectriaceae</taxon>
        <taxon>Fusarium</taxon>
        <taxon>Fusarium solani species complex</taxon>
    </lineage>
</organism>
<proteinExistence type="predicted"/>
<dbReference type="EMBL" id="NKCK01000172">
    <property type="protein sequence ID" value="RSL94127.1"/>
    <property type="molecule type" value="Genomic_DNA"/>
</dbReference>
<comment type="caution">
    <text evidence="1">The sequence shown here is derived from an EMBL/GenBank/DDBJ whole genome shotgun (WGS) entry which is preliminary data.</text>
</comment>
<evidence type="ECO:0000313" key="2">
    <source>
        <dbReference type="Proteomes" id="UP000287144"/>
    </source>
</evidence>
<dbReference type="AlphaFoldDB" id="A0A428SWG5"/>
<accession>A0A428SWG5</accession>
<dbReference type="Proteomes" id="UP000287144">
    <property type="component" value="Unassembled WGS sequence"/>
</dbReference>
<reference evidence="1 2" key="1">
    <citation type="submission" date="2017-06" db="EMBL/GenBank/DDBJ databases">
        <title>Comparative genomic analysis of Ambrosia Fusariam Clade fungi.</title>
        <authorList>
            <person name="Stajich J.E."/>
            <person name="Carrillo J."/>
            <person name="Kijimoto T."/>
            <person name="Eskalen A."/>
            <person name="O'Donnell K."/>
            <person name="Kasson M."/>
        </authorList>
    </citation>
    <scope>NUCLEOTIDE SEQUENCE [LARGE SCALE GENOMIC DNA]</scope>
    <source>
        <strain evidence="1 2">NRRL62579</strain>
    </source>
</reference>
<protein>
    <submittedName>
        <fullName evidence="1">Uncharacterized protein</fullName>
    </submittedName>
</protein>
<evidence type="ECO:0000313" key="1">
    <source>
        <dbReference type="EMBL" id="RSL94127.1"/>
    </source>
</evidence>
<name>A0A428SWG5_9HYPO</name>
<gene>
    <name evidence="1" type="ORF">CEP52_012845</name>
</gene>
<keyword evidence="2" id="KW-1185">Reference proteome</keyword>